<gene>
    <name evidence="3" type="ORF">HO133_003004</name>
</gene>
<dbReference type="GeneID" id="59331416"/>
<name>A0A8H6CC99_9LECA</name>
<accession>A0A8H6CC99</accession>
<proteinExistence type="predicted"/>
<sequence>MVKKTKNRDAEGEMMIMMESYAANDGLRSQEKPNLATGFVPGKVDTVKALGMTEPNPDTVFGKLRPQFIKPGTRGPSDIKAIKSLGCIVDWPFFIFEAKPAQTAIPHARNQAQRDCGAVLKSLVKLKAYVEGRGYKKKTGAVEAFWVFSLCWNPEYANILVHWVEIMDDETEIFHVTKLRQKFMDDEEGRAALRAYRHNVFDHGSSHMSPPWRRYGRRPSRRETLR</sequence>
<dbReference type="AlphaFoldDB" id="A0A8H6CC99"/>
<feature type="domain" description="DUF7924" evidence="2">
    <location>
        <begin position="45"/>
        <end position="204"/>
    </location>
</feature>
<keyword evidence="4" id="KW-1185">Reference proteome</keyword>
<reference evidence="3 4" key="1">
    <citation type="journal article" date="2020" name="Genomics">
        <title>Complete, high-quality genomes from long-read metagenomic sequencing of two wolf lichen thalli reveals enigmatic genome architecture.</title>
        <authorList>
            <person name="McKenzie S.K."/>
            <person name="Walston R.F."/>
            <person name="Allen J.L."/>
        </authorList>
    </citation>
    <scope>NUCLEOTIDE SEQUENCE [LARGE SCALE GENOMIC DNA]</scope>
    <source>
        <strain evidence="3">WasteWater1</strain>
    </source>
</reference>
<dbReference type="InterPro" id="IPR057684">
    <property type="entry name" value="DUF7924"/>
</dbReference>
<protein>
    <recommendedName>
        <fullName evidence="2">DUF7924 domain-containing protein</fullName>
    </recommendedName>
</protein>
<evidence type="ECO:0000313" key="4">
    <source>
        <dbReference type="Proteomes" id="UP000593566"/>
    </source>
</evidence>
<dbReference type="EMBL" id="JACCJB010000016">
    <property type="protein sequence ID" value="KAF6220571.1"/>
    <property type="molecule type" value="Genomic_DNA"/>
</dbReference>
<dbReference type="RefSeq" id="XP_037150006.1">
    <property type="nucleotide sequence ID" value="XM_037293928.1"/>
</dbReference>
<evidence type="ECO:0000256" key="1">
    <source>
        <dbReference type="SAM" id="MobiDB-lite"/>
    </source>
</evidence>
<evidence type="ECO:0000313" key="3">
    <source>
        <dbReference type="EMBL" id="KAF6220571.1"/>
    </source>
</evidence>
<comment type="caution">
    <text evidence="3">The sequence shown here is derived from an EMBL/GenBank/DDBJ whole genome shotgun (WGS) entry which is preliminary data.</text>
</comment>
<organism evidence="3 4">
    <name type="scientific">Letharia lupina</name>
    <dbReference type="NCBI Taxonomy" id="560253"/>
    <lineage>
        <taxon>Eukaryota</taxon>
        <taxon>Fungi</taxon>
        <taxon>Dikarya</taxon>
        <taxon>Ascomycota</taxon>
        <taxon>Pezizomycotina</taxon>
        <taxon>Lecanoromycetes</taxon>
        <taxon>OSLEUM clade</taxon>
        <taxon>Lecanoromycetidae</taxon>
        <taxon>Lecanorales</taxon>
        <taxon>Lecanorineae</taxon>
        <taxon>Parmeliaceae</taxon>
        <taxon>Letharia</taxon>
    </lineage>
</organism>
<dbReference type="Proteomes" id="UP000593566">
    <property type="component" value="Unassembled WGS sequence"/>
</dbReference>
<evidence type="ECO:0000259" key="2">
    <source>
        <dbReference type="Pfam" id="PF25545"/>
    </source>
</evidence>
<feature type="region of interest" description="Disordered" evidence="1">
    <location>
        <begin position="203"/>
        <end position="226"/>
    </location>
</feature>
<dbReference type="Pfam" id="PF25545">
    <property type="entry name" value="DUF7924"/>
    <property type="match status" value="1"/>
</dbReference>